<proteinExistence type="predicted"/>
<protein>
    <submittedName>
        <fullName evidence="1">Uncharacterized protein</fullName>
    </submittedName>
</protein>
<sequence>MNDFFFNQLKYNYEIILKNVSNIYNIDYNLLTKYYPKRISKHYIDLIKEREIITVEDHFYIDSDNNKYIVFNEPNSKYNAILIN</sequence>
<evidence type="ECO:0000313" key="1">
    <source>
        <dbReference type="EMBL" id="QHT28688.1"/>
    </source>
</evidence>
<name>A0A6C0EI67_9ZZZZ</name>
<dbReference type="AlphaFoldDB" id="A0A6C0EI67"/>
<organism evidence="1">
    <name type="scientific">viral metagenome</name>
    <dbReference type="NCBI Taxonomy" id="1070528"/>
    <lineage>
        <taxon>unclassified sequences</taxon>
        <taxon>metagenomes</taxon>
        <taxon>organismal metagenomes</taxon>
    </lineage>
</organism>
<accession>A0A6C0EI67</accession>
<dbReference type="EMBL" id="MN738863">
    <property type="protein sequence ID" value="QHT28688.1"/>
    <property type="molecule type" value="Genomic_DNA"/>
</dbReference>
<reference evidence="1" key="1">
    <citation type="journal article" date="2020" name="Nature">
        <title>Giant virus diversity and host interactions through global metagenomics.</title>
        <authorList>
            <person name="Schulz F."/>
            <person name="Roux S."/>
            <person name="Paez-Espino D."/>
            <person name="Jungbluth S."/>
            <person name="Walsh D.A."/>
            <person name="Denef V.J."/>
            <person name="McMahon K.D."/>
            <person name="Konstantinidis K.T."/>
            <person name="Eloe-Fadrosh E.A."/>
            <person name="Kyrpides N.C."/>
            <person name="Woyke T."/>
        </authorList>
    </citation>
    <scope>NUCLEOTIDE SEQUENCE</scope>
    <source>
        <strain evidence="1">GVMAG-M-3300001351-8</strain>
    </source>
</reference>